<name>A0A399ETJ4_9DEIN</name>
<keyword evidence="14" id="KW-1185">Reference proteome</keyword>
<keyword evidence="4 11" id="KW-1003">Cell membrane</keyword>
<reference evidence="13 14" key="1">
    <citation type="submission" date="2018-08" db="EMBL/GenBank/DDBJ databases">
        <title>Meiothermus terrae DSM 26712 genome sequencing project.</title>
        <authorList>
            <person name="Da Costa M.S."/>
            <person name="Albuquerque L."/>
            <person name="Raposo P."/>
            <person name="Froufe H.J.C."/>
            <person name="Barroso C.S."/>
            <person name="Egas C."/>
        </authorList>
    </citation>
    <scope>NUCLEOTIDE SEQUENCE [LARGE SCALE GENOMIC DNA]</scope>
    <source>
        <strain evidence="13 14">DSM 26712</strain>
    </source>
</reference>
<evidence type="ECO:0000256" key="3">
    <source>
        <dbReference type="ARBA" id="ARBA00022448"/>
    </source>
</evidence>
<evidence type="ECO:0000256" key="8">
    <source>
        <dbReference type="ARBA" id="ARBA00022989"/>
    </source>
</evidence>
<proteinExistence type="inferred from homology"/>
<gene>
    <name evidence="13" type="primary">nqo7</name>
    <name evidence="11" type="synonym">nuoA</name>
    <name evidence="13" type="ORF">Mterra_01356</name>
</gene>
<keyword evidence="9 11" id="KW-0520">NAD</keyword>
<evidence type="ECO:0000256" key="5">
    <source>
        <dbReference type="ARBA" id="ARBA00022692"/>
    </source>
</evidence>
<comment type="similarity">
    <text evidence="2 11 12">Belongs to the complex I subunit 3 family.</text>
</comment>
<feature type="transmembrane region" description="Helical" evidence="11">
    <location>
        <begin position="90"/>
        <end position="111"/>
    </location>
</feature>
<dbReference type="HAMAP" id="MF_01394">
    <property type="entry name" value="NDH1_NuoA"/>
    <property type="match status" value="1"/>
</dbReference>
<feature type="transmembrane region" description="Helical" evidence="11">
    <location>
        <begin position="12"/>
        <end position="34"/>
    </location>
</feature>
<keyword evidence="5 11" id="KW-0812">Transmembrane</keyword>
<dbReference type="AlphaFoldDB" id="A0A399ETJ4"/>
<evidence type="ECO:0000256" key="12">
    <source>
        <dbReference type="RuleBase" id="RU003639"/>
    </source>
</evidence>
<evidence type="ECO:0000313" key="13">
    <source>
        <dbReference type="EMBL" id="RIH86816.1"/>
    </source>
</evidence>
<dbReference type="PANTHER" id="PTHR11058">
    <property type="entry name" value="NADH-UBIQUINONE OXIDOREDUCTASE CHAIN 3"/>
    <property type="match status" value="1"/>
</dbReference>
<accession>A0A399ETJ4</accession>
<evidence type="ECO:0000256" key="11">
    <source>
        <dbReference type="HAMAP-Rule" id="MF_01394"/>
    </source>
</evidence>
<dbReference type="GO" id="GO:0005886">
    <property type="term" value="C:plasma membrane"/>
    <property type="evidence" value="ECO:0007669"/>
    <property type="project" value="UniProtKB-SubCell"/>
</dbReference>
<dbReference type="GO" id="GO:0050136">
    <property type="term" value="F:NADH dehydrogenase (quinone) (non-electrogenic) activity"/>
    <property type="evidence" value="ECO:0007669"/>
    <property type="project" value="UniProtKB-UniRule"/>
</dbReference>
<keyword evidence="8 11" id="KW-1133">Transmembrane helix</keyword>
<evidence type="ECO:0000256" key="9">
    <source>
        <dbReference type="ARBA" id="ARBA00023027"/>
    </source>
</evidence>
<dbReference type="InterPro" id="IPR038430">
    <property type="entry name" value="NDAH_ubi_oxred_su3_sf"/>
</dbReference>
<keyword evidence="3 11" id="KW-0813">Transport</keyword>
<evidence type="ECO:0000256" key="1">
    <source>
        <dbReference type="ARBA" id="ARBA00004141"/>
    </source>
</evidence>
<dbReference type="OrthoDB" id="9791970at2"/>
<keyword evidence="7 11" id="KW-1278">Translocase</keyword>
<comment type="caution">
    <text evidence="13">The sequence shown here is derived from an EMBL/GenBank/DDBJ whole genome shotgun (WGS) entry which is preliminary data.</text>
</comment>
<comment type="function">
    <text evidence="11">NDH-1 shuttles electrons from NADH, via FMN and iron-sulfur (Fe-S) centers, to quinones in the respiratory chain. The immediate electron acceptor for the enzyme in this species is believed to be a menaquinone. Couples the redox reaction to proton translocation (for every two electrons transferred, four hydrogen ions are translocated across the cytoplasmic membrane), and thus conserves the redox energy in a proton gradient.</text>
</comment>
<sequence length="121" mass="13110">MTASPGSEYLAVLVYVAVALAIGILAVVVGAALGPKKPGRAKLMPYESGNDPAGEVKRFPVHFYAIAMLFIIFDVEVAFLWPYAVSAGSLGVVGFIGLLIFTVLLFVGFVYEWWKGVMKWH</sequence>
<organism evidence="13 14">
    <name type="scientific">Calidithermus terrae</name>
    <dbReference type="NCBI Taxonomy" id="1408545"/>
    <lineage>
        <taxon>Bacteria</taxon>
        <taxon>Thermotogati</taxon>
        <taxon>Deinococcota</taxon>
        <taxon>Deinococci</taxon>
        <taxon>Thermales</taxon>
        <taxon>Thermaceae</taxon>
        <taxon>Calidithermus</taxon>
    </lineage>
</organism>
<protein>
    <recommendedName>
        <fullName evidence="11">NADH-quinone oxidoreductase subunit A</fullName>
        <ecNumber evidence="11">7.1.1.-</ecNumber>
    </recommendedName>
    <alternativeName>
        <fullName evidence="11">NADH dehydrogenase I subunit A</fullName>
    </alternativeName>
    <alternativeName>
        <fullName evidence="11">NDH-1 subunit A</fullName>
    </alternativeName>
    <alternativeName>
        <fullName evidence="11">NUO1</fullName>
    </alternativeName>
</protein>
<keyword evidence="10 11" id="KW-0472">Membrane</keyword>
<keyword evidence="6 11" id="KW-0874">Quinone</keyword>
<dbReference type="InterPro" id="IPR023043">
    <property type="entry name" value="NAD(P)H_OxRDtase_bac/plastid"/>
</dbReference>
<feature type="transmembrane region" description="Helical" evidence="11">
    <location>
        <begin position="63"/>
        <end position="84"/>
    </location>
</feature>
<evidence type="ECO:0000256" key="10">
    <source>
        <dbReference type="ARBA" id="ARBA00023136"/>
    </source>
</evidence>
<dbReference type="RefSeq" id="WP_119314511.1">
    <property type="nucleotide sequence ID" value="NZ_QXDL01000042.1"/>
</dbReference>
<evidence type="ECO:0000256" key="7">
    <source>
        <dbReference type="ARBA" id="ARBA00022967"/>
    </source>
</evidence>
<comment type="subunit">
    <text evidence="11">NDH-1 is composed of 15 different subunits. Subunits NuoA, H, J, K, L, M, N constitute the membrane sector of the complex.</text>
</comment>
<dbReference type="Proteomes" id="UP000265715">
    <property type="component" value="Unassembled WGS sequence"/>
</dbReference>
<evidence type="ECO:0000313" key="14">
    <source>
        <dbReference type="Proteomes" id="UP000265715"/>
    </source>
</evidence>
<dbReference type="InterPro" id="IPR000440">
    <property type="entry name" value="NADH_UbQ/plastoQ_OxRdtase_su3"/>
</dbReference>
<dbReference type="EMBL" id="QXDL01000042">
    <property type="protein sequence ID" value="RIH86816.1"/>
    <property type="molecule type" value="Genomic_DNA"/>
</dbReference>
<comment type="catalytic activity">
    <reaction evidence="11 12">
        <text>a quinone + NADH + 5 H(+)(in) = a quinol + NAD(+) + 4 H(+)(out)</text>
        <dbReference type="Rhea" id="RHEA:57888"/>
        <dbReference type="ChEBI" id="CHEBI:15378"/>
        <dbReference type="ChEBI" id="CHEBI:24646"/>
        <dbReference type="ChEBI" id="CHEBI:57540"/>
        <dbReference type="ChEBI" id="CHEBI:57945"/>
        <dbReference type="ChEBI" id="CHEBI:132124"/>
    </reaction>
</comment>
<dbReference type="Gene3D" id="1.20.58.1610">
    <property type="entry name" value="NADH:ubiquinone/plastoquinone oxidoreductase, chain 3"/>
    <property type="match status" value="1"/>
</dbReference>
<evidence type="ECO:0000256" key="6">
    <source>
        <dbReference type="ARBA" id="ARBA00022719"/>
    </source>
</evidence>
<evidence type="ECO:0000256" key="4">
    <source>
        <dbReference type="ARBA" id="ARBA00022475"/>
    </source>
</evidence>
<comment type="subcellular location">
    <subcellularLocation>
        <location evidence="11 12">Cell membrane</location>
        <topology evidence="11 12">Multi-pass membrane protein</topology>
    </subcellularLocation>
    <subcellularLocation>
        <location evidence="1">Membrane</location>
        <topology evidence="1">Multi-pass membrane protein</topology>
    </subcellularLocation>
</comment>
<dbReference type="GO" id="GO:0048038">
    <property type="term" value="F:quinone binding"/>
    <property type="evidence" value="ECO:0007669"/>
    <property type="project" value="UniProtKB-KW"/>
</dbReference>
<dbReference type="PANTHER" id="PTHR11058:SF22">
    <property type="entry name" value="NADH-QUINONE OXIDOREDUCTASE SUBUNIT A"/>
    <property type="match status" value="1"/>
</dbReference>
<evidence type="ECO:0000256" key="2">
    <source>
        <dbReference type="ARBA" id="ARBA00008472"/>
    </source>
</evidence>
<keyword evidence="13" id="KW-0560">Oxidoreductase</keyword>
<dbReference type="GO" id="GO:0008137">
    <property type="term" value="F:NADH dehydrogenase (ubiquinone) activity"/>
    <property type="evidence" value="ECO:0007669"/>
    <property type="project" value="InterPro"/>
</dbReference>
<dbReference type="Pfam" id="PF00507">
    <property type="entry name" value="Oxidored_q4"/>
    <property type="match status" value="1"/>
</dbReference>
<dbReference type="EC" id="7.1.1.-" evidence="11"/>
<dbReference type="GO" id="GO:0030964">
    <property type="term" value="C:NADH dehydrogenase complex"/>
    <property type="evidence" value="ECO:0007669"/>
    <property type="project" value="TreeGrafter"/>
</dbReference>